<proteinExistence type="predicted"/>
<protein>
    <submittedName>
        <fullName evidence="1">Uncharacterized protein</fullName>
    </submittedName>
</protein>
<sequence length="89" mass="10590">MRALRVQQLFDDYKVASIYIHFAHRETNSHFSSIAKGRNLQQLLTKIQKIIKNIYTFPFRQIHLFIYTNHIYTFCIPKNNIAGYTAKNI</sequence>
<keyword evidence="2" id="KW-1185">Reference proteome</keyword>
<reference evidence="2" key="1">
    <citation type="journal article" date="2017" name="Nat. Commun.">
        <title>The North American bullfrog draft genome provides insight into hormonal regulation of long noncoding RNA.</title>
        <authorList>
            <person name="Hammond S.A."/>
            <person name="Warren R.L."/>
            <person name="Vandervalk B.P."/>
            <person name="Kucuk E."/>
            <person name="Khan H."/>
            <person name="Gibb E.A."/>
            <person name="Pandoh P."/>
            <person name="Kirk H."/>
            <person name="Zhao Y."/>
            <person name="Jones M."/>
            <person name="Mungall A.J."/>
            <person name="Coope R."/>
            <person name="Pleasance S."/>
            <person name="Moore R.A."/>
            <person name="Holt R.A."/>
            <person name="Round J.M."/>
            <person name="Ohora S."/>
            <person name="Walle B.V."/>
            <person name="Veldhoen N."/>
            <person name="Helbing C.C."/>
            <person name="Birol I."/>
        </authorList>
    </citation>
    <scope>NUCLEOTIDE SEQUENCE [LARGE SCALE GENOMIC DNA]</scope>
</reference>
<dbReference type="AlphaFoldDB" id="A0A2G9RGV3"/>
<dbReference type="Proteomes" id="UP000228934">
    <property type="component" value="Unassembled WGS sequence"/>
</dbReference>
<evidence type="ECO:0000313" key="2">
    <source>
        <dbReference type="Proteomes" id="UP000228934"/>
    </source>
</evidence>
<organism evidence="1 2">
    <name type="scientific">Aquarana catesbeiana</name>
    <name type="common">American bullfrog</name>
    <name type="synonym">Rana catesbeiana</name>
    <dbReference type="NCBI Taxonomy" id="8400"/>
    <lineage>
        <taxon>Eukaryota</taxon>
        <taxon>Metazoa</taxon>
        <taxon>Chordata</taxon>
        <taxon>Craniata</taxon>
        <taxon>Vertebrata</taxon>
        <taxon>Euteleostomi</taxon>
        <taxon>Amphibia</taxon>
        <taxon>Batrachia</taxon>
        <taxon>Anura</taxon>
        <taxon>Neobatrachia</taxon>
        <taxon>Ranoidea</taxon>
        <taxon>Ranidae</taxon>
        <taxon>Aquarana</taxon>
    </lineage>
</organism>
<gene>
    <name evidence="1" type="ORF">AB205_0059520</name>
</gene>
<dbReference type="EMBL" id="KV939436">
    <property type="protein sequence ID" value="PIO27136.1"/>
    <property type="molecule type" value="Genomic_DNA"/>
</dbReference>
<name>A0A2G9RGV3_AQUCT</name>
<accession>A0A2G9RGV3</accession>
<evidence type="ECO:0000313" key="1">
    <source>
        <dbReference type="EMBL" id="PIO27136.1"/>
    </source>
</evidence>
<dbReference type="OrthoDB" id="9988752at2759"/>